<comment type="function">
    <text evidence="6">Component of a complex that catalyzes the oxidation of glycolate to glyoxylate.</text>
</comment>
<dbReference type="PROSITE" id="PS00198">
    <property type="entry name" value="4FE4S_FER_1"/>
    <property type="match status" value="1"/>
</dbReference>
<comment type="catalytic activity">
    <reaction evidence="6">
        <text>glycolate + A = glyoxylate + AH2</text>
        <dbReference type="Rhea" id="RHEA:21264"/>
        <dbReference type="ChEBI" id="CHEBI:13193"/>
        <dbReference type="ChEBI" id="CHEBI:17499"/>
        <dbReference type="ChEBI" id="CHEBI:29805"/>
        <dbReference type="ChEBI" id="CHEBI:36655"/>
        <dbReference type="EC" id="1.1.99.14"/>
    </reaction>
</comment>
<comment type="caution">
    <text evidence="8">The sequence shown here is derived from an EMBL/GenBank/DDBJ whole genome shotgun (WGS) entry which is preliminary data.</text>
</comment>
<dbReference type="InterPro" id="IPR017900">
    <property type="entry name" value="4Fe4S_Fe_S_CS"/>
</dbReference>
<keyword evidence="5 6" id="KW-0411">Iron-sulfur</keyword>
<dbReference type="GO" id="GO:0046872">
    <property type="term" value="F:metal ion binding"/>
    <property type="evidence" value="ECO:0007669"/>
    <property type="project" value="UniProtKB-UniRule"/>
</dbReference>
<sequence length="413" mass="45459">MDCVHCGLCLGACPTYRVLGVEMDNPRGRLYQIRAVADGRLPLNETFVEHMYLCLDCRACETACPSGVHFGARMEEARGMIEAHYPRSRVGRLLRDFAFRRVFPSRALLSALMTGLRLYQASGLQWVVRRSGLLNALPGDLAQKEALMPEVPPGPLRRPIPEVTPAVGPQRHRVGFLTGCIMSLLFGKINRDTVRVLARNGCEVIAPSEQVCCGALNIHNGERVVSKDLARRNIEVFERSGAAFILSNSAGCGATLREYGDLLRDDPAYAERARAFSAKVRDVAEFLADTGFAPPAGEVRARIAYDDACHLIHGQKVSKQPRRLLEAIRGAEVVPLRNADQCCGSAGIYNLTNTEMSLRILNEKMRHVRATGADILVTGNPGCLIQLRAGVRKAGLRMEVLHTMELLERAYQA</sequence>
<dbReference type="SUPFAM" id="SSF54862">
    <property type="entry name" value="4Fe-4S ferredoxins"/>
    <property type="match status" value="1"/>
</dbReference>
<dbReference type="InterPro" id="IPR009051">
    <property type="entry name" value="Helical_ferredxn"/>
</dbReference>
<name>A0A1F6D2F8_HANXR</name>
<dbReference type="GO" id="GO:0019154">
    <property type="term" value="F:glycolate dehydrogenase activity"/>
    <property type="evidence" value="ECO:0007669"/>
    <property type="project" value="UniProtKB-EC"/>
</dbReference>
<protein>
    <recommendedName>
        <fullName evidence="6">Glycolate oxidase iron-sulfur subunit</fullName>
        <ecNumber evidence="6">1.1.99.14</ecNumber>
    </recommendedName>
</protein>
<dbReference type="PANTHER" id="PTHR32479">
    <property type="entry name" value="GLYCOLATE OXIDASE IRON-SULFUR SUBUNIT"/>
    <property type="match status" value="1"/>
</dbReference>
<keyword evidence="2 6" id="KW-0479">Metal-binding</keyword>
<dbReference type="Gene3D" id="1.10.1060.10">
    <property type="entry name" value="Alpha-helical ferredoxin"/>
    <property type="match status" value="1"/>
</dbReference>
<comment type="cofactor">
    <cofactor evidence="6">
        <name>[4Fe-4S] cluster</name>
        <dbReference type="ChEBI" id="CHEBI:49883"/>
    </cofactor>
    <text evidence="6">Binds 2 [4Fe-4S] clusters.</text>
</comment>
<organism evidence="8 9">
    <name type="scientific">Handelsmanbacteria sp. (strain RIFCSPLOWO2_12_FULL_64_10)</name>
    <dbReference type="NCBI Taxonomy" id="1817868"/>
    <lineage>
        <taxon>Bacteria</taxon>
        <taxon>Candidatus Handelsmaniibacteriota</taxon>
    </lineage>
</organism>
<proteinExistence type="predicted"/>
<feature type="domain" description="4Fe-4S ferredoxin-type" evidence="7">
    <location>
        <begin position="44"/>
        <end position="74"/>
    </location>
</feature>
<evidence type="ECO:0000256" key="3">
    <source>
        <dbReference type="ARBA" id="ARBA00022737"/>
    </source>
</evidence>
<keyword evidence="6" id="KW-0813">Transport</keyword>
<dbReference type="InterPro" id="IPR012257">
    <property type="entry name" value="Glc_ox_4Fe-4S"/>
</dbReference>
<dbReference type="PANTHER" id="PTHR32479:SF17">
    <property type="entry name" value="GLYCOLATE OXIDASE IRON-SULFUR SUBUNIT"/>
    <property type="match status" value="1"/>
</dbReference>
<dbReference type="Proteomes" id="UP000178606">
    <property type="component" value="Unassembled WGS sequence"/>
</dbReference>
<reference evidence="8 9" key="1">
    <citation type="journal article" date="2016" name="Nat. Commun.">
        <title>Thousands of microbial genomes shed light on interconnected biogeochemical processes in an aquifer system.</title>
        <authorList>
            <person name="Anantharaman K."/>
            <person name="Brown C.T."/>
            <person name="Hug L.A."/>
            <person name="Sharon I."/>
            <person name="Castelle C.J."/>
            <person name="Probst A.J."/>
            <person name="Thomas B.C."/>
            <person name="Singh A."/>
            <person name="Wilkins M.J."/>
            <person name="Karaoz U."/>
            <person name="Brodie E.L."/>
            <person name="Williams K.H."/>
            <person name="Hubbard S.S."/>
            <person name="Banfield J.F."/>
        </authorList>
    </citation>
    <scope>NUCLEOTIDE SEQUENCE [LARGE SCALE GENOMIC DNA]</scope>
    <source>
        <strain evidence="9">RIFCSPLOWO2_12_FULL_64_10</strain>
    </source>
</reference>
<dbReference type="Pfam" id="PF02754">
    <property type="entry name" value="CCG"/>
    <property type="match status" value="2"/>
</dbReference>
<dbReference type="PROSITE" id="PS51379">
    <property type="entry name" value="4FE4S_FER_2"/>
    <property type="match status" value="2"/>
</dbReference>
<dbReference type="Pfam" id="PF13183">
    <property type="entry name" value="Fer4_8"/>
    <property type="match status" value="1"/>
</dbReference>
<dbReference type="EC" id="1.1.99.14" evidence="6"/>
<keyword evidence="6" id="KW-0249">Electron transport</keyword>
<dbReference type="PIRSF" id="PIRSF000139">
    <property type="entry name" value="Glc_ox_4Fe-4S"/>
    <property type="match status" value="1"/>
</dbReference>
<evidence type="ECO:0000256" key="5">
    <source>
        <dbReference type="ARBA" id="ARBA00023014"/>
    </source>
</evidence>
<evidence type="ECO:0000256" key="2">
    <source>
        <dbReference type="ARBA" id="ARBA00022723"/>
    </source>
</evidence>
<keyword evidence="4 6" id="KW-0408">Iron</keyword>
<dbReference type="InterPro" id="IPR004017">
    <property type="entry name" value="Cys_rich_dom"/>
</dbReference>
<dbReference type="GO" id="GO:0051539">
    <property type="term" value="F:4 iron, 4 sulfur cluster binding"/>
    <property type="evidence" value="ECO:0007669"/>
    <property type="project" value="UniProtKB-UniRule"/>
</dbReference>
<evidence type="ECO:0000259" key="7">
    <source>
        <dbReference type="PROSITE" id="PS51379"/>
    </source>
</evidence>
<dbReference type="EMBL" id="MFKF01000072">
    <property type="protein sequence ID" value="OGG55547.1"/>
    <property type="molecule type" value="Genomic_DNA"/>
</dbReference>
<keyword evidence="1 6" id="KW-0004">4Fe-4S</keyword>
<dbReference type="InterPro" id="IPR017896">
    <property type="entry name" value="4Fe4S_Fe-S-bd"/>
</dbReference>
<evidence type="ECO:0000313" key="9">
    <source>
        <dbReference type="Proteomes" id="UP000178606"/>
    </source>
</evidence>
<keyword evidence="3" id="KW-0677">Repeat</keyword>
<dbReference type="AlphaFoldDB" id="A0A1F6D2F8"/>
<feature type="domain" description="4Fe-4S ferredoxin-type" evidence="7">
    <location>
        <begin position="1"/>
        <end position="24"/>
    </location>
</feature>
<comment type="catalytic activity">
    <reaction evidence="6">
        <text>(R)-lactate + A = pyruvate + AH2</text>
        <dbReference type="Rhea" id="RHEA:15089"/>
        <dbReference type="ChEBI" id="CHEBI:13193"/>
        <dbReference type="ChEBI" id="CHEBI:15361"/>
        <dbReference type="ChEBI" id="CHEBI:16004"/>
        <dbReference type="ChEBI" id="CHEBI:17499"/>
    </reaction>
</comment>
<evidence type="ECO:0000256" key="6">
    <source>
        <dbReference type="PIRNR" id="PIRNR000139"/>
    </source>
</evidence>
<evidence type="ECO:0000256" key="1">
    <source>
        <dbReference type="ARBA" id="ARBA00022485"/>
    </source>
</evidence>
<gene>
    <name evidence="8" type="ORF">A3F84_29145</name>
</gene>
<evidence type="ECO:0000256" key="4">
    <source>
        <dbReference type="ARBA" id="ARBA00023004"/>
    </source>
</evidence>
<accession>A0A1F6D2F8</accession>
<evidence type="ECO:0000313" key="8">
    <source>
        <dbReference type="EMBL" id="OGG55547.1"/>
    </source>
</evidence>